<name>A0A4S3ZQL3_9FLAO</name>
<dbReference type="AlphaFoldDB" id="A0A4S3ZQL3"/>
<reference evidence="4 5" key="1">
    <citation type="submission" date="2019-04" db="EMBL/GenBank/DDBJ databases">
        <title>Flavobacterium sp. nov. isolated from construction timber.</title>
        <authorList>
            <person name="Lin S.-Y."/>
            <person name="Chang C.-T."/>
            <person name="Young C.-C."/>
        </authorList>
    </citation>
    <scope>NUCLEOTIDE SEQUENCE [LARGE SCALE GENOMIC DNA]</scope>
    <source>
        <strain evidence="4 5">CC-CTC003</strain>
    </source>
</reference>
<dbReference type="NCBIfam" id="TIGR04183">
    <property type="entry name" value="Por_Secre_tail"/>
    <property type="match status" value="1"/>
</dbReference>
<accession>A0A4S3ZQL3</accession>
<organism evidence="4 5">
    <name type="scientific">Flavobacterium supellecticarium</name>
    <dbReference type="NCBI Taxonomy" id="2565924"/>
    <lineage>
        <taxon>Bacteria</taxon>
        <taxon>Pseudomonadati</taxon>
        <taxon>Bacteroidota</taxon>
        <taxon>Flavobacteriia</taxon>
        <taxon>Flavobacteriales</taxon>
        <taxon>Flavobacteriaceae</taxon>
        <taxon>Flavobacterium</taxon>
    </lineage>
</organism>
<comment type="caution">
    <text evidence="4">The sequence shown here is derived from an EMBL/GenBank/DDBJ whole genome shotgun (WGS) entry which is preliminary data.</text>
</comment>
<dbReference type="OrthoDB" id="1467680at2"/>
<sequence length="248" mass="26714">MKKTLLCLCLVLASINTTFAQSVTVPFNNMAIESFMFYKLNEPGEFTGTLNSVTMNAILNDSAMETYASDLTVYVTANGDINSLGLLQIGGYDDLYADQSYFWDDGDSDEPGTPVTGTIVLDTPLSFDGTTYTVWLGHGYDGEGAAGIWTGTLTLNGLTEVTASANDFSKAKFTVFPNPVHDVVTVANDANVMVNQIAINDINGRTVKTVKFDAVSEAQVNIADLNSGIYFMNITTDKGVTTEKIVKK</sequence>
<dbReference type="InterPro" id="IPR026444">
    <property type="entry name" value="Secre_tail"/>
</dbReference>
<evidence type="ECO:0000259" key="3">
    <source>
        <dbReference type="Pfam" id="PF18962"/>
    </source>
</evidence>
<feature type="domain" description="Secretion system C-terminal sorting" evidence="3">
    <location>
        <begin position="175"/>
        <end position="246"/>
    </location>
</feature>
<proteinExistence type="predicted"/>
<protein>
    <submittedName>
        <fullName evidence="4">T9SS type A sorting domain-containing protein</fullName>
    </submittedName>
</protein>
<evidence type="ECO:0000256" key="1">
    <source>
        <dbReference type="ARBA" id="ARBA00022729"/>
    </source>
</evidence>
<dbReference type="Proteomes" id="UP000307507">
    <property type="component" value="Unassembled WGS sequence"/>
</dbReference>
<evidence type="ECO:0000256" key="2">
    <source>
        <dbReference type="SAM" id="SignalP"/>
    </source>
</evidence>
<keyword evidence="5" id="KW-1185">Reference proteome</keyword>
<dbReference type="RefSeq" id="WP_136404183.1">
    <property type="nucleotide sequence ID" value="NZ_SSNZ01000010.1"/>
</dbReference>
<evidence type="ECO:0000313" key="5">
    <source>
        <dbReference type="Proteomes" id="UP000307507"/>
    </source>
</evidence>
<gene>
    <name evidence="4" type="ORF">E6C50_15655</name>
</gene>
<evidence type="ECO:0000313" key="4">
    <source>
        <dbReference type="EMBL" id="THF47869.1"/>
    </source>
</evidence>
<dbReference type="Pfam" id="PF18962">
    <property type="entry name" value="Por_Secre_tail"/>
    <property type="match status" value="1"/>
</dbReference>
<feature type="signal peptide" evidence="2">
    <location>
        <begin position="1"/>
        <end position="20"/>
    </location>
</feature>
<keyword evidence="1 2" id="KW-0732">Signal</keyword>
<dbReference type="EMBL" id="SSNZ01000010">
    <property type="protein sequence ID" value="THF47869.1"/>
    <property type="molecule type" value="Genomic_DNA"/>
</dbReference>
<feature type="chain" id="PRO_5020724544" evidence="2">
    <location>
        <begin position="21"/>
        <end position="248"/>
    </location>
</feature>